<dbReference type="EMBL" id="JBBNAG010000001">
    <property type="protein sequence ID" value="KAK9166079.1"/>
    <property type="molecule type" value="Genomic_DNA"/>
</dbReference>
<accession>A0AAP0LBQ1</accession>
<comment type="caution">
    <text evidence="2">The sequence shown here is derived from an EMBL/GenBank/DDBJ whole genome shotgun (WGS) entry which is preliminary data.</text>
</comment>
<feature type="repeat" description="PPR" evidence="1">
    <location>
        <begin position="83"/>
        <end position="117"/>
    </location>
</feature>
<sequence>MVILPGGAEMFSFYTRHTTSQYCSFTYYLGDSSAHCDFGEDYKGIPQRRVTRNESRQVTTYDDYIGDLQEIHGEIVKVCADFNVLIGTNLVKMYGEIGKLSDALRVFDEMPERDSVARMR</sequence>
<dbReference type="InterPro" id="IPR002885">
    <property type="entry name" value="PPR_rpt"/>
</dbReference>
<reference evidence="2 3" key="1">
    <citation type="submission" date="2024-01" db="EMBL/GenBank/DDBJ databases">
        <title>Genome assemblies of Stephania.</title>
        <authorList>
            <person name="Yang L."/>
        </authorList>
    </citation>
    <scope>NUCLEOTIDE SEQUENCE [LARGE SCALE GENOMIC DNA]</scope>
    <source>
        <strain evidence="2">JXDWG</strain>
        <tissue evidence="2">Leaf</tissue>
    </source>
</reference>
<evidence type="ECO:0000256" key="1">
    <source>
        <dbReference type="PROSITE-ProRule" id="PRU00708"/>
    </source>
</evidence>
<dbReference type="AlphaFoldDB" id="A0AAP0LBQ1"/>
<name>A0AAP0LBQ1_9MAGN</name>
<dbReference type="PROSITE" id="PS51375">
    <property type="entry name" value="PPR"/>
    <property type="match status" value="1"/>
</dbReference>
<evidence type="ECO:0000313" key="3">
    <source>
        <dbReference type="Proteomes" id="UP001419268"/>
    </source>
</evidence>
<organism evidence="2 3">
    <name type="scientific">Stephania cephalantha</name>
    <dbReference type="NCBI Taxonomy" id="152367"/>
    <lineage>
        <taxon>Eukaryota</taxon>
        <taxon>Viridiplantae</taxon>
        <taxon>Streptophyta</taxon>
        <taxon>Embryophyta</taxon>
        <taxon>Tracheophyta</taxon>
        <taxon>Spermatophyta</taxon>
        <taxon>Magnoliopsida</taxon>
        <taxon>Ranunculales</taxon>
        <taxon>Menispermaceae</taxon>
        <taxon>Menispermoideae</taxon>
        <taxon>Cissampelideae</taxon>
        <taxon>Stephania</taxon>
    </lineage>
</organism>
<dbReference type="Proteomes" id="UP001419268">
    <property type="component" value="Unassembled WGS sequence"/>
</dbReference>
<evidence type="ECO:0000313" key="2">
    <source>
        <dbReference type="EMBL" id="KAK9166079.1"/>
    </source>
</evidence>
<protein>
    <recommendedName>
        <fullName evidence="4">Pentatricopeptide repeat-containing protein</fullName>
    </recommendedName>
</protein>
<keyword evidence="3" id="KW-1185">Reference proteome</keyword>
<evidence type="ECO:0008006" key="4">
    <source>
        <dbReference type="Google" id="ProtNLM"/>
    </source>
</evidence>
<gene>
    <name evidence="2" type="ORF">Scep_001270</name>
</gene>
<proteinExistence type="predicted"/>